<dbReference type="PANTHER" id="PTHR43112">
    <property type="entry name" value="FERREDOXIN"/>
    <property type="match status" value="1"/>
</dbReference>
<evidence type="ECO:0000256" key="8">
    <source>
        <dbReference type="ARBA" id="ARBA00034078"/>
    </source>
</evidence>
<keyword evidence="4" id="KW-0479">Metal-binding</keyword>
<dbReference type="OrthoDB" id="9806195at2"/>
<dbReference type="RefSeq" id="WP_091813849.1">
    <property type="nucleotide sequence ID" value="NZ_FOCW01000001.1"/>
</dbReference>
<dbReference type="AlphaFoldDB" id="A0A1H8EGC8"/>
<feature type="domain" description="2Fe-2S ferredoxin-type" evidence="9">
    <location>
        <begin position="3"/>
        <end position="92"/>
    </location>
</feature>
<dbReference type="Gene3D" id="3.10.20.30">
    <property type="match status" value="1"/>
</dbReference>
<dbReference type="GO" id="GO:0046872">
    <property type="term" value="F:metal ion binding"/>
    <property type="evidence" value="ECO:0007669"/>
    <property type="project" value="UniProtKB-KW"/>
</dbReference>
<gene>
    <name evidence="10" type="ORF">SAMN02745977_00684</name>
</gene>
<keyword evidence="5" id="KW-0249">Electron transport</keyword>
<sequence>MSHRVTLLPSGEQFQADADVPLLLAAEQAGIALPSSCRNGSCRTCLCRLVQGDIRWRIDWPGLSPDEKREGWILPCVASACSDLVLESTPVRWDQA</sequence>
<dbReference type="PANTHER" id="PTHR43112:SF3">
    <property type="entry name" value="FERREDOXIN-2, CHLOROPLASTIC"/>
    <property type="match status" value="1"/>
</dbReference>
<evidence type="ECO:0000256" key="2">
    <source>
        <dbReference type="ARBA" id="ARBA00022448"/>
    </source>
</evidence>
<evidence type="ECO:0000256" key="3">
    <source>
        <dbReference type="ARBA" id="ARBA00022714"/>
    </source>
</evidence>
<keyword evidence="6" id="KW-0408">Iron</keyword>
<reference evidence="10 11" key="1">
    <citation type="submission" date="2016-10" db="EMBL/GenBank/DDBJ databases">
        <authorList>
            <person name="de Groot N.N."/>
        </authorList>
    </citation>
    <scope>NUCLEOTIDE SEQUENCE [LARGE SCALE GENOMIC DNA]</scope>
    <source>
        <strain evidence="10 11">DSM 15123</strain>
    </source>
</reference>
<dbReference type="InterPro" id="IPR001041">
    <property type="entry name" value="2Fe-2S_ferredoxin-type"/>
</dbReference>
<evidence type="ECO:0000313" key="10">
    <source>
        <dbReference type="EMBL" id="SEN18631.1"/>
    </source>
</evidence>
<keyword evidence="2" id="KW-0813">Transport</keyword>
<evidence type="ECO:0000259" key="9">
    <source>
        <dbReference type="PROSITE" id="PS51085"/>
    </source>
</evidence>
<evidence type="ECO:0000313" key="11">
    <source>
        <dbReference type="Proteomes" id="UP000199531"/>
    </source>
</evidence>
<keyword evidence="7" id="KW-0411">Iron-sulfur</keyword>
<dbReference type="STRING" id="1121117.SAMN02745977_00684"/>
<dbReference type="CDD" id="cd00207">
    <property type="entry name" value="fer2"/>
    <property type="match status" value="1"/>
</dbReference>
<dbReference type="Pfam" id="PF00111">
    <property type="entry name" value="Fer2"/>
    <property type="match status" value="1"/>
</dbReference>
<dbReference type="InterPro" id="IPR012675">
    <property type="entry name" value="Beta-grasp_dom_sf"/>
</dbReference>
<evidence type="ECO:0000256" key="1">
    <source>
        <dbReference type="ARBA" id="ARBA00007874"/>
    </source>
</evidence>
<comment type="similarity">
    <text evidence="1">Belongs to the 2Fe2S plant-type ferredoxin family.</text>
</comment>
<accession>A0A1H8EGC8</accession>
<keyword evidence="3" id="KW-0001">2Fe-2S</keyword>
<name>A0A1H8EGC8_9BURK</name>
<dbReference type="EMBL" id="FOCW01000001">
    <property type="protein sequence ID" value="SEN18631.1"/>
    <property type="molecule type" value="Genomic_DNA"/>
</dbReference>
<dbReference type="PROSITE" id="PS51085">
    <property type="entry name" value="2FE2S_FER_2"/>
    <property type="match status" value="1"/>
</dbReference>
<dbReference type="GO" id="GO:0051537">
    <property type="term" value="F:2 iron, 2 sulfur cluster binding"/>
    <property type="evidence" value="ECO:0007669"/>
    <property type="project" value="UniProtKB-KW"/>
</dbReference>
<keyword evidence="11" id="KW-1185">Reference proteome</keyword>
<evidence type="ECO:0000256" key="7">
    <source>
        <dbReference type="ARBA" id="ARBA00023014"/>
    </source>
</evidence>
<protein>
    <submittedName>
        <fullName evidence="10">Ferredoxin</fullName>
    </submittedName>
</protein>
<evidence type="ECO:0000256" key="5">
    <source>
        <dbReference type="ARBA" id="ARBA00022982"/>
    </source>
</evidence>
<evidence type="ECO:0000256" key="4">
    <source>
        <dbReference type="ARBA" id="ARBA00022723"/>
    </source>
</evidence>
<organism evidence="10 11">
    <name type="scientific">Brachymonas denitrificans DSM 15123</name>
    <dbReference type="NCBI Taxonomy" id="1121117"/>
    <lineage>
        <taxon>Bacteria</taxon>
        <taxon>Pseudomonadati</taxon>
        <taxon>Pseudomonadota</taxon>
        <taxon>Betaproteobacteria</taxon>
        <taxon>Burkholderiales</taxon>
        <taxon>Comamonadaceae</taxon>
        <taxon>Brachymonas</taxon>
    </lineage>
</organism>
<comment type="cofactor">
    <cofactor evidence="8">
        <name>[2Fe-2S] cluster</name>
        <dbReference type="ChEBI" id="CHEBI:190135"/>
    </cofactor>
</comment>
<proteinExistence type="inferred from homology"/>
<dbReference type="Proteomes" id="UP000199531">
    <property type="component" value="Unassembled WGS sequence"/>
</dbReference>
<dbReference type="SUPFAM" id="SSF54292">
    <property type="entry name" value="2Fe-2S ferredoxin-like"/>
    <property type="match status" value="1"/>
</dbReference>
<evidence type="ECO:0000256" key="6">
    <source>
        <dbReference type="ARBA" id="ARBA00023004"/>
    </source>
</evidence>
<dbReference type="InterPro" id="IPR036010">
    <property type="entry name" value="2Fe-2S_ferredoxin-like_sf"/>
</dbReference>